<accession>A0A1T5I734</accession>
<protein>
    <submittedName>
        <fullName evidence="5">Carbohydrate ABC transporter substrate-binding protein, CUT1 family</fullName>
    </submittedName>
</protein>
<dbReference type="PANTHER" id="PTHR30061:SF50">
    <property type="entry name" value="MALTOSE_MALTODEXTRIN-BINDING PERIPLASMIC PROTEIN"/>
    <property type="match status" value="1"/>
</dbReference>
<gene>
    <name evidence="5" type="ORF">SAMN04324258_0028</name>
</gene>
<dbReference type="GO" id="GO:1901982">
    <property type="term" value="F:maltose binding"/>
    <property type="evidence" value="ECO:0007669"/>
    <property type="project" value="TreeGrafter"/>
</dbReference>
<dbReference type="GO" id="GO:0015768">
    <property type="term" value="P:maltose transport"/>
    <property type="evidence" value="ECO:0007669"/>
    <property type="project" value="TreeGrafter"/>
</dbReference>
<name>A0A1T5I734_9MICO</name>
<proteinExistence type="inferred from homology"/>
<dbReference type="PANTHER" id="PTHR30061">
    <property type="entry name" value="MALTOSE-BINDING PERIPLASMIC PROTEIN"/>
    <property type="match status" value="1"/>
</dbReference>
<dbReference type="RefSeq" id="WP_079569394.1">
    <property type="nucleotide sequence ID" value="NZ_FUZQ01000001.1"/>
</dbReference>
<evidence type="ECO:0000313" key="6">
    <source>
        <dbReference type="Proteomes" id="UP000189777"/>
    </source>
</evidence>
<dbReference type="SUPFAM" id="SSF53850">
    <property type="entry name" value="Periplasmic binding protein-like II"/>
    <property type="match status" value="1"/>
</dbReference>
<feature type="compositionally biased region" description="Polar residues" evidence="4">
    <location>
        <begin position="1"/>
        <end position="10"/>
    </location>
</feature>
<dbReference type="GO" id="GO:0042956">
    <property type="term" value="P:maltodextrin transmembrane transport"/>
    <property type="evidence" value="ECO:0007669"/>
    <property type="project" value="TreeGrafter"/>
</dbReference>
<sequence>MGHRCASTTREGPPPAAPWYDRPVSRRAVTTAGLVAPLAALLAGCGSTGATGPRTLRVLDTYTNDPDRTIIGGALAAAAAEVGVTLERVSVAGDSLIQRVLQQGSSGTLPDILMLDNPDLQQIASTTALRPFDALGIPTDGYTDGVTAAGTYEGRVYGLAPTVNTVALFYDVPALEAAGIEPPTTWSALREAAAALTRGDRYGIAFCGNATYEGTWQYLPFFWSNGADERDIASPEAAGALDLLAGLVRQGHASTSVLNWSQADVKDQFVAGRAAMMVNGPWQIPELSGVEGLEYDVVTLPTRDPATQAAVAPLGGEVWTVPATGDRAKERLAAQVLTRFLADDSILSMAEQRFTVPGRHALTDAFLERRPEMAAFADLLGDARARTAQLGPDWPATATALYTAVQLALSGQVSAADALREAGEYA</sequence>
<feature type="region of interest" description="Disordered" evidence="4">
    <location>
        <begin position="1"/>
        <end position="20"/>
    </location>
</feature>
<comment type="similarity">
    <text evidence="1">Belongs to the bacterial solute-binding protein 1 family.</text>
</comment>
<evidence type="ECO:0000256" key="4">
    <source>
        <dbReference type="SAM" id="MobiDB-lite"/>
    </source>
</evidence>
<dbReference type="EMBL" id="FUZQ01000001">
    <property type="protein sequence ID" value="SKC34823.1"/>
    <property type="molecule type" value="Genomic_DNA"/>
</dbReference>
<keyword evidence="3" id="KW-0732">Signal</keyword>
<evidence type="ECO:0000256" key="1">
    <source>
        <dbReference type="ARBA" id="ARBA00008520"/>
    </source>
</evidence>
<dbReference type="Pfam" id="PF13416">
    <property type="entry name" value="SBP_bac_8"/>
    <property type="match status" value="1"/>
</dbReference>
<dbReference type="Proteomes" id="UP000189777">
    <property type="component" value="Unassembled WGS sequence"/>
</dbReference>
<dbReference type="Gene3D" id="3.40.190.10">
    <property type="entry name" value="Periplasmic binding protein-like II"/>
    <property type="match status" value="2"/>
</dbReference>
<dbReference type="AlphaFoldDB" id="A0A1T5I734"/>
<dbReference type="GO" id="GO:0055052">
    <property type="term" value="C:ATP-binding cassette (ABC) transporter complex, substrate-binding subunit-containing"/>
    <property type="evidence" value="ECO:0007669"/>
    <property type="project" value="TreeGrafter"/>
</dbReference>
<reference evidence="5 6" key="1">
    <citation type="submission" date="2017-02" db="EMBL/GenBank/DDBJ databases">
        <authorList>
            <person name="Peterson S.W."/>
        </authorList>
    </citation>
    <scope>NUCLEOTIDE SEQUENCE [LARGE SCALE GENOMIC DNA]</scope>
    <source>
        <strain evidence="5 6">DSM 21481</strain>
    </source>
</reference>
<dbReference type="STRING" id="526729.SAMN04324258_0028"/>
<keyword evidence="2" id="KW-0813">Transport</keyword>
<organism evidence="5 6">
    <name type="scientific">Krasilnikoviella flava</name>
    <dbReference type="NCBI Taxonomy" id="526729"/>
    <lineage>
        <taxon>Bacteria</taxon>
        <taxon>Bacillati</taxon>
        <taxon>Actinomycetota</taxon>
        <taxon>Actinomycetes</taxon>
        <taxon>Micrococcales</taxon>
        <taxon>Promicromonosporaceae</taxon>
        <taxon>Krasilnikoviella</taxon>
    </lineage>
</organism>
<evidence type="ECO:0000256" key="2">
    <source>
        <dbReference type="ARBA" id="ARBA00022448"/>
    </source>
</evidence>
<dbReference type="InterPro" id="IPR006059">
    <property type="entry name" value="SBP"/>
</dbReference>
<keyword evidence="6" id="KW-1185">Reference proteome</keyword>
<evidence type="ECO:0000313" key="5">
    <source>
        <dbReference type="EMBL" id="SKC34823.1"/>
    </source>
</evidence>
<evidence type="ECO:0000256" key="3">
    <source>
        <dbReference type="ARBA" id="ARBA00022729"/>
    </source>
</evidence>
<dbReference type="OrthoDB" id="9780991at2"/>